<gene>
    <name evidence="2" type="ORF">UW78_C0006G0100</name>
</gene>
<evidence type="ECO:0000256" key="1">
    <source>
        <dbReference type="SAM" id="SignalP"/>
    </source>
</evidence>
<feature type="chain" id="PRO_5002538189" evidence="1">
    <location>
        <begin position="27"/>
        <end position="321"/>
    </location>
</feature>
<evidence type="ECO:0000313" key="2">
    <source>
        <dbReference type="EMBL" id="KKT81735.1"/>
    </source>
</evidence>
<dbReference type="Proteomes" id="UP000034595">
    <property type="component" value="Unassembled WGS sequence"/>
</dbReference>
<protein>
    <submittedName>
        <fullName evidence="2">Uncharacterized protein</fullName>
    </submittedName>
</protein>
<sequence>MNTISTSLKTLVVFLVTALLCGVAYAWTPPTVTPPNPVPGVTSPINTSSLAQTKVGNLTVGALNVINSAVFGGSIRIGNDSIPTPCTATNTGSIHYNSAINNVEICNGTEWRALYTSVTSSSSGTGLITCNADKCVATCAADGSTVTLARNQTKFCTKTGTVTSNVWGTSGGYLNASINKKSFGWVNAPVNYSVTCNFFERASWVFMLNCRDNYGSGMPSSINLYTLQQDWNTGANVCIPTYRNYTTGTIHTEADFTNINCTSSGNRTALVYTNSTCTGPTTRMYCLEETDTSNTKYQVRNNVVLSFGSFPENWTSVDTNF</sequence>
<comment type="caution">
    <text evidence="2">The sequence shown here is derived from an EMBL/GenBank/DDBJ whole genome shotgun (WGS) entry which is preliminary data.</text>
</comment>
<dbReference type="EMBL" id="LCJQ01000006">
    <property type="protein sequence ID" value="KKT81735.1"/>
    <property type="molecule type" value="Genomic_DNA"/>
</dbReference>
<name>A0A0G1KDV5_9BACT</name>
<accession>A0A0G1KDV5</accession>
<reference evidence="2 3" key="1">
    <citation type="journal article" date="2015" name="Nature">
        <title>rRNA introns, odd ribosomes, and small enigmatic genomes across a large radiation of phyla.</title>
        <authorList>
            <person name="Brown C.T."/>
            <person name="Hug L.A."/>
            <person name="Thomas B.C."/>
            <person name="Sharon I."/>
            <person name="Castelle C.J."/>
            <person name="Singh A."/>
            <person name="Wilkins M.J."/>
            <person name="Williams K.H."/>
            <person name="Banfield J.F."/>
        </authorList>
    </citation>
    <scope>NUCLEOTIDE SEQUENCE [LARGE SCALE GENOMIC DNA]</scope>
</reference>
<keyword evidence="1" id="KW-0732">Signal</keyword>
<dbReference type="AlphaFoldDB" id="A0A0G1KDV5"/>
<proteinExistence type="predicted"/>
<evidence type="ECO:0000313" key="3">
    <source>
        <dbReference type="Proteomes" id="UP000034595"/>
    </source>
</evidence>
<feature type="signal peptide" evidence="1">
    <location>
        <begin position="1"/>
        <end position="26"/>
    </location>
</feature>
<organism evidence="2 3">
    <name type="scientific">Candidatus Azambacteria bacterium GW2011_GWA1_44_9</name>
    <dbReference type="NCBI Taxonomy" id="1618610"/>
    <lineage>
        <taxon>Bacteria</taxon>
        <taxon>Candidatus Azamiibacteriota</taxon>
    </lineage>
</organism>